<evidence type="ECO:0000256" key="1">
    <source>
        <dbReference type="SAM" id="Phobius"/>
    </source>
</evidence>
<dbReference type="AlphaFoldDB" id="A0A0M0G158"/>
<name>A0A0M0G158_SPOGL</name>
<protein>
    <submittedName>
        <fullName evidence="2">Uncharacterized protein</fullName>
    </submittedName>
</protein>
<reference evidence="3" key="1">
    <citation type="submission" date="2015-07" db="EMBL/GenBank/DDBJ databases">
        <title>Fjat-10036 dsm4.</title>
        <authorList>
            <person name="Liu B."/>
            <person name="Wang J."/>
            <person name="Zhu Y."/>
            <person name="Liu G."/>
            <person name="Chen Q."/>
            <person name="Chen Z."/>
            <person name="Lan J."/>
            <person name="Che J."/>
            <person name="Ge C."/>
            <person name="Shi H."/>
            <person name="Pan Z."/>
            <person name="Liu X."/>
        </authorList>
    </citation>
    <scope>NUCLEOTIDE SEQUENCE [LARGE SCALE GENOMIC DNA]</scope>
    <source>
        <strain evidence="3">DSM 4</strain>
    </source>
</reference>
<evidence type="ECO:0000313" key="2">
    <source>
        <dbReference type="EMBL" id="KON83503.1"/>
    </source>
</evidence>
<keyword evidence="1" id="KW-1133">Transmembrane helix</keyword>
<evidence type="ECO:0000313" key="3">
    <source>
        <dbReference type="Proteomes" id="UP000037109"/>
    </source>
</evidence>
<keyword evidence="1" id="KW-0812">Transmembrane</keyword>
<sequence length="77" mass="8482">MLPDITGLTDYVSGQVAAALFIIMTVMIVRAFISQRWGQFFSSFIFAVICYVIVANPGEFESMATAIWNQVKNGGLN</sequence>
<dbReference type="EMBL" id="LGUF01000010">
    <property type="protein sequence ID" value="KON83503.1"/>
    <property type="molecule type" value="Genomic_DNA"/>
</dbReference>
<gene>
    <name evidence="2" type="ORF">AF332_27495</name>
</gene>
<feature type="transmembrane region" description="Helical" evidence="1">
    <location>
        <begin position="40"/>
        <end position="58"/>
    </location>
</feature>
<accession>A0A0M0G158</accession>
<dbReference type="RefSeq" id="WP_053437816.1">
    <property type="nucleotide sequence ID" value="NZ_LGUF01000010.1"/>
</dbReference>
<dbReference type="InterPro" id="IPR049746">
    <property type="entry name" value="TcpD-like_C"/>
</dbReference>
<dbReference type="STRING" id="1459.AF332_27495"/>
<keyword evidence="1" id="KW-0472">Membrane</keyword>
<comment type="caution">
    <text evidence="2">The sequence shown here is derived from an EMBL/GenBank/DDBJ whole genome shotgun (WGS) entry which is preliminary data.</text>
</comment>
<dbReference type="OrthoDB" id="2882864at2"/>
<feature type="transmembrane region" description="Helical" evidence="1">
    <location>
        <begin position="12"/>
        <end position="33"/>
    </location>
</feature>
<organism evidence="2 3">
    <name type="scientific">Sporosarcina globispora</name>
    <name type="common">Bacillus globisporus</name>
    <dbReference type="NCBI Taxonomy" id="1459"/>
    <lineage>
        <taxon>Bacteria</taxon>
        <taxon>Bacillati</taxon>
        <taxon>Bacillota</taxon>
        <taxon>Bacilli</taxon>
        <taxon>Bacillales</taxon>
        <taxon>Caryophanaceae</taxon>
        <taxon>Sporosarcina</taxon>
    </lineage>
</organism>
<dbReference type="NCBIfam" id="NF040686">
    <property type="entry name" value="TcpD_dom"/>
    <property type="match status" value="1"/>
</dbReference>
<dbReference type="PATRIC" id="fig|1459.3.peg.6060"/>
<keyword evidence="3" id="KW-1185">Reference proteome</keyword>
<dbReference type="Proteomes" id="UP000037109">
    <property type="component" value="Unassembled WGS sequence"/>
</dbReference>
<proteinExistence type="predicted"/>